<dbReference type="AlphaFoldDB" id="A0A1J7GI39"/>
<proteinExistence type="predicted"/>
<comment type="domain">
    <text evidence="5">The PPC domain mediates interactions between AHL proteins.</text>
</comment>
<dbReference type="PROSITE" id="PS51742">
    <property type="entry name" value="PPC"/>
    <property type="match status" value="1"/>
</dbReference>
<evidence type="ECO:0000259" key="7">
    <source>
        <dbReference type="PROSITE" id="PS51742"/>
    </source>
</evidence>
<keyword evidence="9" id="KW-1185">Reference proteome</keyword>
<evidence type="ECO:0000256" key="2">
    <source>
        <dbReference type="ARBA" id="ARBA00023125"/>
    </source>
</evidence>
<evidence type="ECO:0000256" key="3">
    <source>
        <dbReference type="ARBA" id="ARBA00023163"/>
    </source>
</evidence>
<evidence type="ECO:0000256" key="5">
    <source>
        <dbReference type="RuleBase" id="RU367031"/>
    </source>
</evidence>
<comment type="function">
    <text evidence="5">Transcription factor that specifically binds AT-rich DNA sequences related to the nuclear matrix attachment regions (MARs).</text>
</comment>
<dbReference type="STRING" id="3871.A0A1J7GI39"/>
<keyword evidence="2 5" id="KW-0238">DNA-binding</keyword>
<dbReference type="InterPro" id="IPR005175">
    <property type="entry name" value="PPC_dom"/>
</dbReference>
<evidence type="ECO:0000256" key="4">
    <source>
        <dbReference type="ARBA" id="ARBA00023242"/>
    </source>
</evidence>
<gene>
    <name evidence="8" type="ORF">TanjilG_14280</name>
</gene>
<accession>A0A1J7GI39</accession>
<dbReference type="Proteomes" id="UP000188354">
    <property type="component" value="Chromosome LG17"/>
</dbReference>
<comment type="subcellular location">
    <subcellularLocation>
        <location evidence="5">Nucleus</location>
    </subcellularLocation>
</comment>
<dbReference type="Pfam" id="PF03479">
    <property type="entry name" value="PCC"/>
    <property type="match status" value="1"/>
</dbReference>
<organism evidence="8 9">
    <name type="scientific">Lupinus angustifolius</name>
    <name type="common">Narrow-leaved blue lupine</name>
    <dbReference type="NCBI Taxonomy" id="3871"/>
    <lineage>
        <taxon>Eukaryota</taxon>
        <taxon>Viridiplantae</taxon>
        <taxon>Streptophyta</taxon>
        <taxon>Embryophyta</taxon>
        <taxon>Tracheophyta</taxon>
        <taxon>Spermatophyta</taxon>
        <taxon>Magnoliopsida</taxon>
        <taxon>eudicotyledons</taxon>
        <taxon>Gunneridae</taxon>
        <taxon>Pentapetalae</taxon>
        <taxon>rosids</taxon>
        <taxon>fabids</taxon>
        <taxon>Fabales</taxon>
        <taxon>Fabaceae</taxon>
        <taxon>Papilionoideae</taxon>
        <taxon>50 kb inversion clade</taxon>
        <taxon>genistoids sensu lato</taxon>
        <taxon>core genistoids</taxon>
        <taxon>Genisteae</taxon>
        <taxon>Lupinus</taxon>
    </lineage>
</organism>
<keyword evidence="4 5" id="KW-0539">Nucleus</keyword>
<dbReference type="GO" id="GO:0005634">
    <property type="term" value="C:nucleus"/>
    <property type="evidence" value="ECO:0007669"/>
    <property type="project" value="UniProtKB-SubCell"/>
</dbReference>
<feature type="compositionally biased region" description="Gly residues" evidence="6">
    <location>
        <begin position="1"/>
        <end position="15"/>
    </location>
</feature>
<evidence type="ECO:0000256" key="1">
    <source>
        <dbReference type="ARBA" id="ARBA00023015"/>
    </source>
</evidence>
<feature type="region of interest" description="Disordered" evidence="6">
    <location>
        <begin position="1"/>
        <end position="24"/>
    </location>
</feature>
<dbReference type="GO" id="GO:0003680">
    <property type="term" value="F:minor groove of adenine-thymine-rich DNA binding"/>
    <property type="evidence" value="ECO:0007669"/>
    <property type="project" value="UniProtKB-UniRule"/>
</dbReference>
<keyword evidence="3 5" id="KW-0804">Transcription</keyword>
<dbReference type="PANTHER" id="PTHR31500">
    <property type="entry name" value="AT-HOOK MOTIF NUCLEAR-LOCALIZED PROTEIN 9"/>
    <property type="match status" value="1"/>
</dbReference>
<dbReference type="EMBL" id="CM007377">
    <property type="protein sequence ID" value="OIV94033.1"/>
    <property type="molecule type" value="Genomic_DNA"/>
</dbReference>
<dbReference type="InterPro" id="IPR039605">
    <property type="entry name" value="AHL"/>
</dbReference>
<reference evidence="8 9" key="1">
    <citation type="journal article" date="2017" name="Plant Biotechnol. J.">
        <title>A comprehensive draft genome sequence for lupin (Lupinus angustifolius), an emerging health food: insights into plant-microbe interactions and legume evolution.</title>
        <authorList>
            <person name="Hane J.K."/>
            <person name="Ming Y."/>
            <person name="Kamphuis L.G."/>
            <person name="Nelson M.N."/>
            <person name="Garg G."/>
            <person name="Atkins C.A."/>
            <person name="Bayer P.E."/>
            <person name="Bravo A."/>
            <person name="Bringans S."/>
            <person name="Cannon S."/>
            <person name="Edwards D."/>
            <person name="Foley R."/>
            <person name="Gao L.L."/>
            <person name="Harrison M.J."/>
            <person name="Huang W."/>
            <person name="Hurgobin B."/>
            <person name="Li S."/>
            <person name="Liu C.W."/>
            <person name="McGrath A."/>
            <person name="Morahan G."/>
            <person name="Murray J."/>
            <person name="Weller J."/>
            <person name="Jian J."/>
            <person name="Singh K.B."/>
        </authorList>
    </citation>
    <scope>NUCLEOTIDE SEQUENCE [LARGE SCALE GENOMIC DNA]</scope>
    <source>
        <strain evidence="9">cv. Tanjil</strain>
        <tissue evidence="8">Whole plant</tissue>
    </source>
</reference>
<dbReference type="Gramene" id="OIV94033">
    <property type="protein sequence ID" value="OIV94033"/>
    <property type="gene ID" value="TanjilG_14280"/>
</dbReference>
<feature type="domain" description="PPC" evidence="7">
    <location>
        <begin position="31"/>
        <end position="132"/>
    </location>
</feature>
<evidence type="ECO:0000313" key="9">
    <source>
        <dbReference type="Proteomes" id="UP000188354"/>
    </source>
</evidence>
<name>A0A1J7GI39_LUPAN</name>
<evidence type="ECO:0000256" key="6">
    <source>
        <dbReference type="SAM" id="MobiDB-lite"/>
    </source>
</evidence>
<sequence>MPSSAGHGGHSGGGDWSRTPSTETPLKKRVSEVFEHHVILVESGEDIAERVMAYSGQGSRKICILSASGLVSNVILQQTALSGGTATYEIIVGSFVPNGKKSSSNVLKSGPSSAPAPKMFYFGGSMTATSPT</sequence>
<dbReference type="SUPFAM" id="SSF117856">
    <property type="entry name" value="AF0104/ALDC/Ptd012-like"/>
    <property type="match status" value="1"/>
</dbReference>
<protein>
    <recommendedName>
        <fullName evidence="5">AT-hook motif nuclear-localized protein</fullName>
    </recommendedName>
</protein>
<dbReference type="PANTHER" id="PTHR31500:SF57">
    <property type="entry name" value="AT-HOOK MOTIF NUCLEAR-LOCALIZED PROTEIN 10"/>
    <property type="match status" value="1"/>
</dbReference>
<evidence type="ECO:0000313" key="8">
    <source>
        <dbReference type="EMBL" id="OIV94033.1"/>
    </source>
</evidence>
<keyword evidence="1 5" id="KW-0805">Transcription regulation</keyword>
<dbReference type="CDD" id="cd11378">
    <property type="entry name" value="DUF296"/>
    <property type="match status" value="1"/>
</dbReference>